<dbReference type="AlphaFoldDB" id="A0A2X4XS51"/>
<feature type="region of interest" description="Disordered" evidence="1">
    <location>
        <begin position="1"/>
        <end position="32"/>
    </location>
</feature>
<gene>
    <name evidence="2" type="ORF">NCTC10994_04181</name>
</gene>
<dbReference type="STRING" id="1219011.GCA_001895045_01227"/>
<sequence length="221" mass="24187">MHWQNGAQQYTNDAGEESVVTSTSDGRTARGERTRRAVIDAHIALIEAGELKPTGAQIAEQAGISLRALWANFNDLETLFGTTGAELLSRQDTMFVPVSPDLDLPERVDKFCAQRGKLLEFIAPYARAAGLREPFSRELRTNRMRHIARVTDEIEVLFARELAPLPASRRTQTIQALGIASTWASWSVLRDEYGLDVDGATAVMRQTVAALLAAAVHASLG</sequence>
<keyword evidence="3" id="KW-1185">Reference proteome</keyword>
<dbReference type="Proteomes" id="UP000249091">
    <property type="component" value="Chromosome 1"/>
</dbReference>
<dbReference type="Gene3D" id="1.10.357.10">
    <property type="entry name" value="Tetracycline Repressor, domain 2"/>
    <property type="match status" value="1"/>
</dbReference>
<dbReference type="SUPFAM" id="SSF46689">
    <property type="entry name" value="Homeodomain-like"/>
    <property type="match status" value="1"/>
</dbReference>
<name>A0A2X4XS51_9NOCA</name>
<reference evidence="2 3" key="1">
    <citation type="submission" date="2018-06" db="EMBL/GenBank/DDBJ databases">
        <authorList>
            <consortium name="Pathogen Informatics"/>
            <person name="Doyle S."/>
        </authorList>
    </citation>
    <scope>NUCLEOTIDE SEQUENCE [LARGE SCALE GENOMIC DNA]</scope>
    <source>
        <strain evidence="2 3">NCTC10994</strain>
    </source>
</reference>
<protein>
    <recommendedName>
        <fullName evidence="4">TetR family transcriptional regulator</fullName>
    </recommendedName>
</protein>
<proteinExistence type="predicted"/>
<evidence type="ECO:0000313" key="3">
    <source>
        <dbReference type="Proteomes" id="UP000249091"/>
    </source>
</evidence>
<accession>A0A2X4XS51</accession>
<evidence type="ECO:0008006" key="4">
    <source>
        <dbReference type="Google" id="ProtNLM"/>
    </source>
</evidence>
<evidence type="ECO:0000256" key="1">
    <source>
        <dbReference type="SAM" id="MobiDB-lite"/>
    </source>
</evidence>
<evidence type="ECO:0000313" key="2">
    <source>
        <dbReference type="EMBL" id="SQI39554.1"/>
    </source>
</evidence>
<dbReference type="InterPro" id="IPR009057">
    <property type="entry name" value="Homeodomain-like_sf"/>
</dbReference>
<feature type="compositionally biased region" description="Polar residues" evidence="1">
    <location>
        <begin position="1"/>
        <end position="12"/>
    </location>
</feature>
<dbReference type="EMBL" id="LS483468">
    <property type="protein sequence ID" value="SQI39554.1"/>
    <property type="molecule type" value="Genomic_DNA"/>
</dbReference>
<dbReference type="KEGG" id="rcr:NCTC10994_04181"/>
<organism evidence="2 3">
    <name type="scientific">Rhodococcus coprophilus</name>
    <dbReference type="NCBI Taxonomy" id="38310"/>
    <lineage>
        <taxon>Bacteria</taxon>
        <taxon>Bacillati</taxon>
        <taxon>Actinomycetota</taxon>
        <taxon>Actinomycetes</taxon>
        <taxon>Mycobacteriales</taxon>
        <taxon>Nocardiaceae</taxon>
        <taxon>Rhodococcus</taxon>
    </lineage>
</organism>